<accession>A0A0D2GG69</accession>
<sequence>MSEDAGFFKKTSEAVANAGASIAGAVSGSLSMSAGASHKKTTTTRTRIPANQLEQQQQQQQILANGGAGQPAQGRITDGGKGQQKRLTQHEADALYQERIEDEYAKREGGA</sequence>
<evidence type="ECO:0000313" key="2">
    <source>
        <dbReference type="EMBL" id="KIW71244.1"/>
    </source>
</evidence>
<evidence type="ECO:0000256" key="1">
    <source>
        <dbReference type="SAM" id="MobiDB-lite"/>
    </source>
</evidence>
<feature type="compositionally biased region" description="Basic and acidic residues" evidence="1">
    <location>
        <begin position="88"/>
        <end position="111"/>
    </location>
</feature>
<feature type="region of interest" description="Disordered" evidence="1">
    <location>
        <begin position="58"/>
        <end position="111"/>
    </location>
</feature>
<protein>
    <submittedName>
        <fullName evidence="2">Uncharacterized protein</fullName>
    </submittedName>
</protein>
<organism evidence="2 3">
    <name type="scientific">Phialophora macrospora</name>
    <dbReference type="NCBI Taxonomy" id="1851006"/>
    <lineage>
        <taxon>Eukaryota</taxon>
        <taxon>Fungi</taxon>
        <taxon>Dikarya</taxon>
        <taxon>Ascomycota</taxon>
        <taxon>Pezizomycotina</taxon>
        <taxon>Eurotiomycetes</taxon>
        <taxon>Chaetothyriomycetidae</taxon>
        <taxon>Chaetothyriales</taxon>
        <taxon>Herpotrichiellaceae</taxon>
        <taxon>Phialophora</taxon>
    </lineage>
</organism>
<keyword evidence="3" id="KW-1185">Reference proteome</keyword>
<reference evidence="2 3" key="1">
    <citation type="submission" date="2015-01" db="EMBL/GenBank/DDBJ databases">
        <title>The Genome Sequence of Capronia semiimmersa CBS27337.</title>
        <authorList>
            <consortium name="The Broad Institute Genomics Platform"/>
            <person name="Cuomo C."/>
            <person name="de Hoog S."/>
            <person name="Gorbushina A."/>
            <person name="Stielow B."/>
            <person name="Teixiera M."/>
            <person name="Abouelleil A."/>
            <person name="Chapman S.B."/>
            <person name="Priest M."/>
            <person name="Young S.K."/>
            <person name="Wortman J."/>
            <person name="Nusbaum C."/>
            <person name="Birren B."/>
        </authorList>
    </citation>
    <scope>NUCLEOTIDE SEQUENCE [LARGE SCALE GENOMIC DNA]</scope>
    <source>
        <strain evidence="2 3">CBS 27337</strain>
    </source>
</reference>
<gene>
    <name evidence="2" type="ORF">PV04_03430</name>
</gene>
<dbReference type="Proteomes" id="UP000054266">
    <property type="component" value="Unassembled WGS sequence"/>
</dbReference>
<dbReference type="HOGENOM" id="CLU_2312716_0_0_1"/>
<proteinExistence type="predicted"/>
<dbReference type="AlphaFoldDB" id="A0A0D2GG69"/>
<dbReference type="EMBL" id="KN846957">
    <property type="protein sequence ID" value="KIW71244.1"/>
    <property type="molecule type" value="Genomic_DNA"/>
</dbReference>
<name>A0A0D2GG69_9EURO</name>
<evidence type="ECO:0000313" key="3">
    <source>
        <dbReference type="Proteomes" id="UP000054266"/>
    </source>
</evidence>